<evidence type="ECO:0000256" key="11">
    <source>
        <dbReference type="RuleBase" id="RU000488"/>
    </source>
</evidence>
<evidence type="ECO:0000313" key="12">
    <source>
        <dbReference type="EMBL" id="TRY96595.1"/>
    </source>
</evidence>
<evidence type="ECO:0000256" key="7">
    <source>
        <dbReference type="ARBA" id="ARBA00022989"/>
    </source>
</evidence>
<dbReference type="Proteomes" id="UP000316079">
    <property type="component" value="Unassembled WGS sequence"/>
</dbReference>
<name>A0A553R336_9TELE</name>
<evidence type="ECO:0008006" key="14">
    <source>
        <dbReference type="Google" id="ProtNLM"/>
    </source>
</evidence>
<keyword evidence="9 10" id="KW-0472">Membrane</keyword>
<dbReference type="SUPFAM" id="SSF103506">
    <property type="entry name" value="Mitochondrial carrier"/>
    <property type="match status" value="1"/>
</dbReference>
<protein>
    <recommendedName>
        <fullName evidence="14">Solute carrier family 25 member 47</fullName>
    </recommendedName>
</protein>
<comment type="subcellular location">
    <subcellularLocation>
        <location evidence="1">Mitochondrion inner membrane</location>
        <topology evidence="1">Multi-pass membrane protein</topology>
    </subcellularLocation>
</comment>
<dbReference type="AlphaFoldDB" id="A0A553R336"/>
<dbReference type="GO" id="GO:0022857">
    <property type="term" value="F:transmembrane transporter activity"/>
    <property type="evidence" value="ECO:0007669"/>
    <property type="project" value="TreeGrafter"/>
</dbReference>
<dbReference type="Gene3D" id="1.50.40.10">
    <property type="entry name" value="Mitochondrial carrier domain"/>
    <property type="match status" value="1"/>
</dbReference>
<dbReference type="PANTHER" id="PTHR45624">
    <property type="entry name" value="MITOCHONDRIAL BASIC AMINO ACIDS TRANSPORTER-RELATED"/>
    <property type="match status" value="1"/>
</dbReference>
<dbReference type="PROSITE" id="PS50920">
    <property type="entry name" value="SOLCAR"/>
    <property type="match status" value="2"/>
</dbReference>
<keyword evidence="13" id="KW-1185">Reference proteome</keyword>
<feature type="repeat" description="Solcar" evidence="10">
    <location>
        <begin position="46"/>
        <end position="136"/>
    </location>
</feature>
<proteinExistence type="inferred from homology"/>
<evidence type="ECO:0000256" key="4">
    <source>
        <dbReference type="ARBA" id="ARBA00022692"/>
    </source>
</evidence>
<evidence type="ECO:0000256" key="8">
    <source>
        <dbReference type="ARBA" id="ARBA00023128"/>
    </source>
</evidence>
<keyword evidence="5" id="KW-0677">Repeat</keyword>
<keyword evidence="4 10" id="KW-0812">Transmembrane</keyword>
<comment type="caution">
    <text evidence="12">The sequence shown here is derived from an EMBL/GenBank/DDBJ whole genome shotgun (WGS) entry which is preliminary data.</text>
</comment>
<keyword evidence="7" id="KW-1133">Transmembrane helix</keyword>
<evidence type="ECO:0000256" key="6">
    <source>
        <dbReference type="ARBA" id="ARBA00022792"/>
    </source>
</evidence>
<dbReference type="Pfam" id="PF00153">
    <property type="entry name" value="Mito_carr"/>
    <property type="match status" value="2"/>
</dbReference>
<evidence type="ECO:0000256" key="10">
    <source>
        <dbReference type="PROSITE-ProRule" id="PRU00282"/>
    </source>
</evidence>
<evidence type="ECO:0000256" key="2">
    <source>
        <dbReference type="ARBA" id="ARBA00006375"/>
    </source>
</evidence>
<dbReference type="InterPro" id="IPR018108">
    <property type="entry name" value="MCP_transmembrane"/>
</dbReference>
<dbReference type="InterPro" id="IPR023395">
    <property type="entry name" value="MCP_dom_sf"/>
</dbReference>
<evidence type="ECO:0000256" key="1">
    <source>
        <dbReference type="ARBA" id="ARBA00004448"/>
    </source>
</evidence>
<sequence length="281" mass="31200">MWISGFFKGMALPLSTISITSSVVFGVYRNTWQCLTQIRGNENSKLDVFLSGLAGGVAQVSVMSPGDVVKVRLQCQTENRRYGQRNVKYQGALHCLITVAREERLSGLYKGASALALRDGPSFATYFLTYHTLSSKLTPDGQREPEWPVVLFSGGMAGIAGWCVATPMDVIKARLQMDGIGGQRKYRGIIHCVSETVRCEGPAIFFRTLMINCTRAFPVNMVVFAISRAKRVSGDEQPSKLQASRDDCSEMNYECERVTSRTKAPELCSDRLRKIQGLRFD</sequence>
<dbReference type="InterPro" id="IPR050567">
    <property type="entry name" value="Mitochondrial_Carrier"/>
</dbReference>
<keyword evidence="8" id="KW-0496">Mitochondrion</keyword>
<keyword evidence="3 11" id="KW-0813">Transport</keyword>
<gene>
    <name evidence="12" type="ORF">DNTS_032546</name>
</gene>
<dbReference type="STRING" id="623744.A0A553R336"/>
<accession>A0A553R336</accession>
<dbReference type="EMBL" id="SRMA01025276">
    <property type="protein sequence ID" value="TRY96595.1"/>
    <property type="molecule type" value="Genomic_DNA"/>
</dbReference>
<keyword evidence="6" id="KW-0999">Mitochondrion inner membrane</keyword>
<dbReference type="GO" id="GO:0005743">
    <property type="term" value="C:mitochondrial inner membrane"/>
    <property type="evidence" value="ECO:0007669"/>
    <property type="project" value="UniProtKB-SubCell"/>
</dbReference>
<reference evidence="12 13" key="1">
    <citation type="journal article" date="2019" name="Sci. Data">
        <title>Hybrid genome assembly and annotation of Danionella translucida.</title>
        <authorList>
            <person name="Kadobianskyi M."/>
            <person name="Schulze L."/>
            <person name="Schuelke M."/>
            <person name="Judkewitz B."/>
        </authorList>
    </citation>
    <scope>NUCLEOTIDE SEQUENCE [LARGE SCALE GENOMIC DNA]</scope>
    <source>
        <strain evidence="12 13">Bolton</strain>
    </source>
</reference>
<evidence type="ECO:0000256" key="5">
    <source>
        <dbReference type="ARBA" id="ARBA00022737"/>
    </source>
</evidence>
<feature type="repeat" description="Solcar" evidence="10">
    <location>
        <begin position="145"/>
        <end position="233"/>
    </location>
</feature>
<dbReference type="OrthoDB" id="193856at2759"/>
<dbReference type="PANTHER" id="PTHR45624:SF3">
    <property type="entry name" value="SOLUTE CARRIER FAMILY 25 MEMBER 47"/>
    <property type="match status" value="1"/>
</dbReference>
<evidence type="ECO:0000256" key="3">
    <source>
        <dbReference type="ARBA" id="ARBA00022448"/>
    </source>
</evidence>
<evidence type="ECO:0000313" key="13">
    <source>
        <dbReference type="Proteomes" id="UP000316079"/>
    </source>
</evidence>
<comment type="similarity">
    <text evidence="2 11">Belongs to the mitochondrial carrier (TC 2.A.29) family.</text>
</comment>
<evidence type="ECO:0000256" key="9">
    <source>
        <dbReference type="ARBA" id="ARBA00023136"/>
    </source>
</evidence>
<organism evidence="12 13">
    <name type="scientific">Danionella cerebrum</name>
    <dbReference type="NCBI Taxonomy" id="2873325"/>
    <lineage>
        <taxon>Eukaryota</taxon>
        <taxon>Metazoa</taxon>
        <taxon>Chordata</taxon>
        <taxon>Craniata</taxon>
        <taxon>Vertebrata</taxon>
        <taxon>Euteleostomi</taxon>
        <taxon>Actinopterygii</taxon>
        <taxon>Neopterygii</taxon>
        <taxon>Teleostei</taxon>
        <taxon>Ostariophysi</taxon>
        <taxon>Cypriniformes</taxon>
        <taxon>Danionidae</taxon>
        <taxon>Danioninae</taxon>
        <taxon>Danionella</taxon>
    </lineage>
</organism>